<evidence type="ECO:0000256" key="1">
    <source>
        <dbReference type="SAM" id="MobiDB-lite"/>
    </source>
</evidence>
<dbReference type="AlphaFoldDB" id="A0A0E0P882"/>
<organism evidence="2 3">
    <name type="scientific">Oryza rufipogon</name>
    <name type="common">Brownbeard rice</name>
    <name type="synonym">Asian wild rice</name>
    <dbReference type="NCBI Taxonomy" id="4529"/>
    <lineage>
        <taxon>Eukaryota</taxon>
        <taxon>Viridiplantae</taxon>
        <taxon>Streptophyta</taxon>
        <taxon>Embryophyta</taxon>
        <taxon>Tracheophyta</taxon>
        <taxon>Spermatophyta</taxon>
        <taxon>Magnoliopsida</taxon>
        <taxon>Liliopsida</taxon>
        <taxon>Poales</taxon>
        <taxon>Poaceae</taxon>
        <taxon>BOP clade</taxon>
        <taxon>Oryzoideae</taxon>
        <taxon>Oryzeae</taxon>
        <taxon>Oryzinae</taxon>
        <taxon>Oryza</taxon>
    </lineage>
</organism>
<feature type="region of interest" description="Disordered" evidence="1">
    <location>
        <begin position="63"/>
        <end position="88"/>
    </location>
</feature>
<protein>
    <submittedName>
        <fullName evidence="2">Uncharacterized protein</fullName>
    </submittedName>
</protein>
<evidence type="ECO:0000313" key="2">
    <source>
        <dbReference type="EnsemblPlants" id="ORUFI04G11370.1"/>
    </source>
</evidence>
<keyword evidence="3" id="KW-1185">Reference proteome</keyword>
<feature type="compositionally biased region" description="Polar residues" evidence="1">
    <location>
        <begin position="71"/>
        <end position="80"/>
    </location>
</feature>
<proteinExistence type="predicted"/>
<dbReference type="HOGENOM" id="CLU_2041873_0_0_1"/>
<reference evidence="3" key="1">
    <citation type="submission" date="2013-06" db="EMBL/GenBank/DDBJ databases">
        <authorList>
            <person name="Zhao Q."/>
        </authorList>
    </citation>
    <scope>NUCLEOTIDE SEQUENCE</scope>
    <source>
        <strain evidence="3">cv. W1943</strain>
    </source>
</reference>
<reference evidence="2" key="2">
    <citation type="submission" date="2015-06" db="UniProtKB">
        <authorList>
            <consortium name="EnsemblPlants"/>
        </authorList>
    </citation>
    <scope>IDENTIFICATION</scope>
</reference>
<name>A0A0E0P882_ORYRU</name>
<sequence>MMGDGVWKIHGGLWIGRQQRPGNGGGTLAMPNNLGGVDAAAGQIPPTVVADWAPFVHRHLARHRRRHRRQCSPSTHTRTVPNPDDTAAPEDVVSFHRVWLGRSSAADVATGISELMLKEEL</sequence>
<evidence type="ECO:0000313" key="3">
    <source>
        <dbReference type="Proteomes" id="UP000008022"/>
    </source>
</evidence>
<dbReference type="Proteomes" id="UP000008022">
    <property type="component" value="Unassembled WGS sequence"/>
</dbReference>
<accession>A0A0E0P882</accession>
<dbReference type="Gramene" id="ORUFI04G11370.1">
    <property type="protein sequence ID" value="ORUFI04G11370.1"/>
    <property type="gene ID" value="ORUFI04G11370"/>
</dbReference>
<dbReference type="EnsemblPlants" id="ORUFI04G11370.1">
    <property type="protein sequence ID" value="ORUFI04G11370.1"/>
    <property type="gene ID" value="ORUFI04G11370"/>
</dbReference>